<name>A0AA36MNL1_9DINO</name>
<keyword evidence="4 8" id="KW-0653">Protein transport</keyword>
<evidence type="ECO:0000313" key="11">
    <source>
        <dbReference type="Proteomes" id="UP001178507"/>
    </source>
</evidence>
<gene>
    <name evidence="10" type="ORF">EVOR1521_LOCUS7024</name>
</gene>
<dbReference type="Gene3D" id="1.20.5.110">
    <property type="match status" value="1"/>
</dbReference>
<feature type="transmembrane region" description="Helical" evidence="9">
    <location>
        <begin position="196"/>
        <end position="216"/>
    </location>
</feature>
<dbReference type="GO" id="GO:0031201">
    <property type="term" value="C:SNARE complex"/>
    <property type="evidence" value="ECO:0007669"/>
    <property type="project" value="TreeGrafter"/>
</dbReference>
<evidence type="ECO:0000256" key="5">
    <source>
        <dbReference type="ARBA" id="ARBA00022989"/>
    </source>
</evidence>
<keyword evidence="7 8" id="KW-0472">Membrane</keyword>
<dbReference type="EMBL" id="CAUJNA010000547">
    <property type="protein sequence ID" value="CAJ1378496.1"/>
    <property type="molecule type" value="Genomic_DNA"/>
</dbReference>
<comment type="subcellular location">
    <subcellularLocation>
        <location evidence="1">Golgi apparatus membrane</location>
        <topology evidence="1">Single-pass type IV membrane protein</topology>
    </subcellularLocation>
</comment>
<dbReference type="PANTHER" id="PTHR21230">
    <property type="entry name" value="VESICLE TRANSPORT V-SNARE PROTEIN VTI1-RELATED"/>
    <property type="match status" value="1"/>
</dbReference>
<evidence type="ECO:0000256" key="3">
    <source>
        <dbReference type="ARBA" id="ARBA00022692"/>
    </source>
</evidence>
<evidence type="ECO:0000256" key="8">
    <source>
        <dbReference type="PIRNR" id="PIRNR028865"/>
    </source>
</evidence>
<proteinExistence type="predicted"/>
<evidence type="ECO:0000256" key="4">
    <source>
        <dbReference type="ARBA" id="ARBA00022927"/>
    </source>
</evidence>
<keyword evidence="2 8" id="KW-0813">Transport</keyword>
<evidence type="ECO:0000256" key="7">
    <source>
        <dbReference type="ARBA" id="ARBA00023136"/>
    </source>
</evidence>
<dbReference type="GO" id="GO:0000139">
    <property type="term" value="C:Golgi membrane"/>
    <property type="evidence" value="ECO:0007669"/>
    <property type="project" value="UniProtKB-SubCell"/>
</dbReference>
<organism evidence="10 11">
    <name type="scientific">Effrenium voratum</name>
    <dbReference type="NCBI Taxonomy" id="2562239"/>
    <lineage>
        <taxon>Eukaryota</taxon>
        <taxon>Sar</taxon>
        <taxon>Alveolata</taxon>
        <taxon>Dinophyceae</taxon>
        <taxon>Suessiales</taxon>
        <taxon>Symbiodiniaceae</taxon>
        <taxon>Effrenium</taxon>
    </lineage>
</organism>
<evidence type="ECO:0008006" key="12">
    <source>
        <dbReference type="Google" id="ProtNLM"/>
    </source>
</evidence>
<dbReference type="Proteomes" id="UP001178507">
    <property type="component" value="Unassembled WGS sequence"/>
</dbReference>
<dbReference type="GO" id="GO:0005484">
    <property type="term" value="F:SNAP receptor activity"/>
    <property type="evidence" value="ECO:0007669"/>
    <property type="project" value="InterPro"/>
</dbReference>
<keyword evidence="6" id="KW-0333">Golgi apparatus</keyword>
<dbReference type="Pfam" id="PF12352">
    <property type="entry name" value="V-SNARE_C"/>
    <property type="match status" value="1"/>
</dbReference>
<accession>A0AA36MNL1</accession>
<dbReference type="InterPro" id="IPR027027">
    <property type="entry name" value="GOSR2/Membrin/Bos1"/>
</dbReference>
<sequence length="218" mass="24322">MASNDVGPLFRKADGLKRDVDSVLEAFAAPKAQQGSDVAMQQRLAALSADLTNTTQRIREEVDAMPEKGRAGWERKACRLEEDVFVIQSAIDKQLGAFFKVRKEEENRKKLLGDRKKRDGPDDEMQGLAKENRALRDSASALDEVLDQAGSILGNLVNQSKVLKNARRKILDAANSIGVSQSLVNVIDRRQTGDKWLVYGGMALTLFILFSLWYLLRM</sequence>
<keyword evidence="3 9" id="KW-0812">Transmembrane</keyword>
<dbReference type="GO" id="GO:0012507">
    <property type="term" value="C:ER to Golgi transport vesicle membrane"/>
    <property type="evidence" value="ECO:0007669"/>
    <property type="project" value="TreeGrafter"/>
</dbReference>
<evidence type="ECO:0000313" key="10">
    <source>
        <dbReference type="EMBL" id="CAJ1378496.1"/>
    </source>
</evidence>
<keyword evidence="5 9" id="KW-1133">Transmembrane helix</keyword>
<dbReference type="GO" id="GO:0006906">
    <property type="term" value="P:vesicle fusion"/>
    <property type="evidence" value="ECO:0007669"/>
    <property type="project" value="TreeGrafter"/>
</dbReference>
<dbReference type="PANTHER" id="PTHR21230:SF1">
    <property type="entry name" value="GOLGI SNAP RECEPTOR COMPLEX MEMBER 2"/>
    <property type="match status" value="1"/>
</dbReference>
<evidence type="ECO:0000256" key="6">
    <source>
        <dbReference type="ARBA" id="ARBA00023034"/>
    </source>
</evidence>
<keyword evidence="11" id="KW-1185">Reference proteome</keyword>
<protein>
    <recommendedName>
        <fullName evidence="12">Membrin</fullName>
    </recommendedName>
</protein>
<reference evidence="10" key="1">
    <citation type="submission" date="2023-08" db="EMBL/GenBank/DDBJ databases">
        <authorList>
            <person name="Chen Y."/>
            <person name="Shah S."/>
            <person name="Dougan E. K."/>
            <person name="Thang M."/>
            <person name="Chan C."/>
        </authorList>
    </citation>
    <scope>NUCLEOTIDE SEQUENCE</scope>
</reference>
<evidence type="ECO:0000256" key="2">
    <source>
        <dbReference type="ARBA" id="ARBA00022448"/>
    </source>
</evidence>
<dbReference type="AlphaFoldDB" id="A0AA36MNL1"/>
<comment type="caution">
    <text evidence="10">The sequence shown here is derived from an EMBL/GenBank/DDBJ whole genome shotgun (WGS) entry which is preliminary data.</text>
</comment>
<dbReference type="GO" id="GO:0031902">
    <property type="term" value="C:late endosome membrane"/>
    <property type="evidence" value="ECO:0007669"/>
    <property type="project" value="TreeGrafter"/>
</dbReference>
<dbReference type="GO" id="GO:0005789">
    <property type="term" value="C:endoplasmic reticulum membrane"/>
    <property type="evidence" value="ECO:0007669"/>
    <property type="project" value="TreeGrafter"/>
</dbReference>
<dbReference type="PIRSF" id="PIRSF028865">
    <property type="entry name" value="Membrin-2"/>
    <property type="match status" value="1"/>
</dbReference>
<dbReference type="GO" id="GO:0000149">
    <property type="term" value="F:SNARE binding"/>
    <property type="evidence" value="ECO:0007669"/>
    <property type="project" value="TreeGrafter"/>
</dbReference>
<dbReference type="GO" id="GO:0015031">
    <property type="term" value="P:protein transport"/>
    <property type="evidence" value="ECO:0007669"/>
    <property type="project" value="UniProtKB-KW"/>
</dbReference>
<evidence type="ECO:0000256" key="9">
    <source>
        <dbReference type="SAM" id="Phobius"/>
    </source>
</evidence>
<evidence type="ECO:0000256" key="1">
    <source>
        <dbReference type="ARBA" id="ARBA00004409"/>
    </source>
</evidence>